<organism evidence="1 2">
    <name type="scientific">Portunus trituberculatus</name>
    <name type="common">Swimming crab</name>
    <name type="synonym">Neptunus trituberculatus</name>
    <dbReference type="NCBI Taxonomy" id="210409"/>
    <lineage>
        <taxon>Eukaryota</taxon>
        <taxon>Metazoa</taxon>
        <taxon>Ecdysozoa</taxon>
        <taxon>Arthropoda</taxon>
        <taxon>Crustacea</taxon>
        <taxon>Multicrustacea</taxon>
        <taxon>Malacostraca</taxon>
        <taxon>Eumalacostraca</taxon>
        <taxon>Eucarida</taxon>
        <taxon>Decapoda</taxon>
        <taxon>Pleocyemata</taxon>
        <taxon>Brachyura</taxon>
        <taxon>Eubrachyura</taxon>
        <taxon>Portunoidea</taxon>
        <taxon>Portunidae</taxon>
        <taxon>Portuninae</taxon>
        <taxon>Portunus</taxon>
    </lineage>
</organism>
<evidence type="ECO:0000313" key="2">
    <source>
        <dbReference type="Proteomes" id="UP000324222"/>
    </source>
</evidence>
<gene>
    <name evidence="1" type="ORF">E2C01_099707</name>
</gene>
<accession>A0A5B7KG20</accession>
<keyword evidence="2" id="KW-1185">Reference proteome</keyword>
<comment type="caution">
    <text evidence="1">The sequence shown here is derived from an EMBL/GenBank/DDBJ whole genome shotgun (WGS) entry which is preliminary data.</text>
</comment>
<evidence type="ECO:0000313" key="1">
    <source>
        <dbReference type="EMBL" id="MPD04039.1"/>
    </source>
</evidence>
<reference evidence="1 2" key="1">
    <citation type="submission" date="2019-05" db="EMBL/GenBank/DDBJ databases">
        <title>Another draft genome of Portunus trituberculatus and its Hox gene families provides insights of decapod evolution.</title>
        <authorList>
            <person name="Jeong J.-H."/>
            <person name="Song I."/>
            <person name="Kim S."/>
            <person name="Choi T."/>
            <person name="Kim D."/>
            <person name="Ryu S."/>
            <person name="Kim W."/>
        </authorList>
    </citation>
    <scope>NUCLEOTIDE SEQUENCE [LARGE SCALE GENOMIC DNA]</scope>
    <source>
        <tissue evidence="1">Muscle</tissue>
    </source>
</reference>
<protein>
    <submittedName>
        <fullName evidence="1">Uncharacterized protein</fullName>
    </submittedName>
</protein>
<proteinExistence type="predicted"/>
<dbReference type="AlphaFoldDB" id="A0A5B7KG20"/>
<dbReference type="Proteomes" id="UP000324222">
    <property type="component" value="Unassembled WGS sequence"/>
</dbReference>
<sequence length="103" mass="11613">MTATLPASNLFTVRQRILFLAPRDTEHSRDQNEKLHVRCFPQKAGELITRSGAVPSGRYSKRQVSGSSCHDITLTSRTRHQLLHHFNTAFSHRALPGRLSHVA</sequence>
<dbReference type="EMBL" id="VSRR010139178">
    <property type="protein sequence ID" value="MPD04039.1"/>
    <property type="molecule type" value="Genomic_DNA"/>
</dbReference>
<name>A0A5B7KG20_PORTR</name>